<dbReference type="AlphaFoldDB" id="A0A7G7MIS0"/>
<gene>
    <name evidence="1" type="ORF">H6H00_00960</name>
</gene>
<proteinExistence type="predicted"/>
<evidence type="ECO:0000313" key="1">
    <source>
        <dbReference type="EMBL" id="QNG52681.1"/>
    </source>
</evidence>
<keyword evidence="1" id="KW-0238">DNA-binding</keyword>
<dbReference type="SUPFAM" id="SSF89447">
    <property type="entry name" value="AbrB/MazE/MraZ-like"/>
    <property type="match status" value="1"/>
</dbReference>
<dbReference type="EMBL" id="CP060131">
    <property type="protein sequence ID" value="QNG52681.1"/>
    <property type="molecule type" value="Genomic_DNA"/>
</dbReference>
<name>A0A7G7MIS0_9PSEU</name>
<dbReference type="Proteomes" id="UP000515728">
    <property type="component" value="Chromosome"/>
</dbReference>
<dbReference type="GO" id="GO:0003677">
    <property type="term" value="F:DNA binding"/>
    <property type="evidence" value="ECO:0007669"/>
    <property type="project" value="UniProtKB-KW"/>
</dbReference>
<sequence length="111" mass="11662">MYGLATLDRYGRLADRAVLRALHWGPGHPLALTLVSGSVLIVAHDDATARVGNDGYVRLPVGVRRACRLVPGDRVLLVADPPAGRLLLHPPAALGALLDTHHADILSGATP</sequence>
<keyword evidence="2" id="KW-1185">Reference proteome</keyword>
<organism evidence="1 2">
    <name type="scientific">Pseudonocardia petroleophila</name>
    <dbReference type="NCBI Taxonomy" id="37331"/>
    <lineage>
        <taxon>Bacteria</taxon>
        <taxon>Bacillati</taxon>
        <taxon>Actinomycetota</taxon>
        <taxon>Actinomycetes</taxon>
        <taxon>Pseudonocardiales</taxon>
        <taxon>Pseudonocardiaceae</taxon>
        <taxon>Pseudonocardia</taxon>
    </lineage>
</organism>
<dbReference type="RefSeq" id="WP_185719510.1">
    <property type="nucleotide sequence ID" value="NZ_BAAAWI010000001.1"/>
</dbReference>
<evidence type="ECO:0000313" key="2">
    <source>
        <dbReference type="Proteomes" id="UP000515728"/>
    </source>
</evidence>
<accession>A0A7G7MIS0</accession>
<dbReference type="InterPro" id="IPR037914">
    <property type="entry name" value="SpoVT-AbrB_sf"/>
</dbReference>
<protein>
    <submittedName>
        <fullName evidence="1">AbrB/MazE/SpoVT family DNA-binding domain-containing protein</fullName>
    </submittedName>
</protein>
<reference evidence="1 2" key="1">
    <citation type="submission" date="2020-08" db="EMBL/GenBank/DDBJ databases">
        <authorList>
            <person name="Mo P."/>
        </authorList>
    </citation>
    <scope>NUCLEOTIDE SEQUENCE [LARGE SCALE GENOMIC DNA]</scope>
    <source>
        <strain evidence="1 2">CGMCC 4.1532</strain>
    </source>
</reference>
<dbReference type="KEGG" id="ppel:H6H00_00960"/>